<keyword evidence="1" id="KW-0175">Coiled coil</keyword>
<feature type="coiled-coil region" evidence="1">
    <location>
        <begin position="203"/>
        <end position="265"/>
    </location>
</feature>
<proteinExistence type="predicted"/>
<dbReference type="RefSeq" id="WP_243479889.1">
    <property type="nucleotide sequence ID" value="NZ_CP063982.1"/>
</dbReference>
<gene>
    <name evidence="2" type="ORF">DHf2319_06250</name>
</gene>
<accession>A0ABY4AN83</accession>
<dbReference type="Proteomes" id="UP000831607">
    <property type="component" value="Chromosome"/>
</dbReference>
<name>A0ABY4AN83_9BURK</name>
<reference evidence="2 3" key="1">
    <citation type="submission" date="2020-11" db="EMBL/GenBank/DDBJ databases">
        <title>Algicoccus daihaiensis sp.nov., isolated from Daihai Lake in Inner Mongolia.</title>
        <authorList>
            <person name="Kai J."/>
        </authorList>
    </citation>
    <scope>NUCLEOTIDE SEQUENCE [LARGE SCALE GENOMIC DNA]</scope>
    <source>
        <strain evidence="3">f23</strain>
    </source>
</reference>
<evidence type="ECO:0000313" key="2">
    <source>
        <dbReference type="EMBL" id="UOD51423.1"/>
    </source>
</evidence>
<dbReference type="EMBL" id="CP063982">
    <property type="protein sequence ID" value="UOD51423.1"/>
    <property type="molecule type" value="Genomic_DNA"/>
</dbReference>
<keyword evidence="3" id="KW-1185">Reference proteome</keyword>
<protein>
    <submittedName>
        <fullName evidence="2">Uncharacterized protein</fullName>
    </submittedName>
</protein>
<evidence type="ECO:0000313" key="3">
    <source>
        <dbReference type="Proteomes" id="UP000831607"/>
    </source>
</evidence>
<evidence type="ECO:0000256" key="1">
    <source>
        <dbReference type="SAM" id="Coils"/>
    </source>
</evidence>
<sequence>MMNLYVVSTDQHLGEQVADALRDAGADDVVVLGHSEEARAGVNRGSAGHGRVAGVRRSSSAKKNDRYIFIVQSPQEKLLEALPGETSDQAFAQDLTAWFDEQAELLSDYEAQRGQAILVTQTQVKLGFDDVLHRINQTWRARLSGGTAGISQSAEAGDDKPLVGYLAQGLIQHTPKLKQLTARIERLAGNTLAGVSVVDAMQAYRQKNQQQVLKTELESLQQRNYDLEAQLKDATEEGELILLQLHQVQEELENYFLKYKDAENRHETLAYRWRQMLALHPDYVVYESVSVEVLDDTDEQDELNEPNEPQILQWYFKGLESAGVSRQQLAFQTFIEAGMLGVRFNKTASLTAGDTNASESFNTQSLTDDEVSVPTGLTHWPDVAEELDQIDCIPAGRGEIKVLRATVLRDLSASDWALLKLIPKLVTQALEERPREGVDAEAIVAAAKRLAEALDRLPQALRHDGVRLKNHQTNPDYEHLWLVFENLTDGVSTWPAFELRLGASNVISNNTAKSGTKTNAKSDATANFTQHPKVEIPLIDGQTKPFEGWFEESVDDFGAKWELRFDLKKQIFDAGVWNELAPAEQVLVKGLVGQLSHGLLKTVESDLKRGNIGQWERVFGQCVAMLG</sequence>
<organism evidence="2 3">
    <name type="scientific">Orrella daihaiensis</name>
    <dbReference type="NCBI Taxonomy" id="2782176"/>
    <lineage>
        <taxon>Bacteria</taxon>
        <taxon>Pseudomonadati</taxon>
        <taxon>Pseudomonadota</taxon>
        <taxon>Betaproteobacteria</taxon>
        <taxon>Burkholderiales</taxon>
        <taxon>Alcaligenaceae</taxon>
        <taxon>Orrella</taxon>
    </lineage>
</organism>